<dbReference type="PANTHER" id="PTHR43652">
    <property type="entry name" value="BASIC AMINO ACID ANTIPORTER YFCC-RELATED"/>
    <property type="match status" value="1"/>
</dbReference>
<dbReference type="Proteomes" id="UP000028492">
    <property type="component" value="Chromosome"/>
</dbReference>
<protein>
    <submittedName>
        <fullName evidence="7">Conserved putative membrane protein</fullName>
    </submittedName>
</protein>
<dbReference type="EMBL" id="CP008953">
    <property type="protein sequence ID" value="AIG79057.1"/>
    <property type="molecule type" value="Genomic_DNA"/>
</dbReference>
<keyword evidence="4 6" id="KW-0472">Membrane</keyword>
<gene>
    <name evidence="7" type="ORF">AJAP_31175</name>
</gene>
<evidence type="ECO:0000256" key="4">
    <source>
        <dbReference type="ARBA" id="ARBA00023136"/>
    </source>
</evidence>
<dbReference type="AlphaFoldDB" id="A0A075UXS3"/>
<evidence type="ECO:0000256" key="1">
    <source>
        <dbReference type="ARBA" id="ARBA00004141"/>
    </source>
</evidence>
<dbReference type="Pfam" id="PF00939">
    <property type="entry name" value="Na_sulph_symp"/>
    <property type="match status" value="1"/>
</dbReference>
<feature type="transmembrane region" description="Helical" evidence="6">
    <location>
        <begin position="182"/>
        <end position="205"/>
    </location>
</feature>
<feature type="transmembrane region" description="Helical" evidence="6">
    <location>
        <begin position="47"/>
        <end position="65"/>
    </location>
</feature>
<dbReference type="STRING" id="208439.AJAP_31175"/>
<feature type="compositionally biased region" description="Polar residues" evidence="5">
    <location>
        <begin position="1"/>
        <end position="10"/>
    </location>
</feature>
<dbReference type="RefSeq" id="WP_084098394.1">
    <property type="nucleotide sequence ID" value="NZ_CP008953.1"/>
</dbReference>
<proteinExistence type="predicted"/>
<organism evidence="7 8">
    <name type="scientific">Amycolatopsis japonica</name>
    <dbReference type="NCBI Taxonomy" id="208439"/>
    <lineage>
        <taxon>Bacteria</taxon>
        <taxon>Bacillati</taxon>
        <taxon>Actinomycetota</taxon>
        <taxon>Actinomycetes</taxon>
        <taxon>Pseudonocardiales</taxon>
        <taxon>Pseudonocardiaceae</taxon>
        <taxon>Amycolatopsis</taxon>
        <taxon>Amycolatopsis japonica group</taxon>
    </lineage>
</organism>
<feature type="transmembrane region" description="Helical" evidence="6">
    <location>
        <begin position="326"/>
        <end position="350"/>
    </location>
</feature>
<reference evidence="7 8" key="1">
    <citation type="journal article" date="2014" name="J. Biotechnol.">
        <title>Complete genome sequence of the actinobacterium Amycolatopsis japonica MG417-CF17(T) (=DSM 44213T) producing (S,S)-N,N'-ethylenediaminedisuccinic acid.</title>
        <authorList>
            <person name="Stegmann E."/>
            <person name="Albersmeier A."/>
            <person name="Spohn M."/>
            <person name="Gert H."/>
            <person name="Weber T."/>
            <person name="Wohlleben W."/>
            <person name="Kalinowski J."/>
            <person name="Ruckert C."/>
        </authorList>
    </citation>
    <scope>NUCLEOTIDE SEQUENCE [LARGE SCALE GENOMIC DNA]</scope>
    <source>
        <strain evidence="8">MG417-CF17 (DSM 44213)</strain>
    </source>
</reference>
<evidence type="ECO:0000256" key="2">
    <source>
        <dbReference type="ARBA" id="ARBA00022692"/>
    </source>
</evidence>
<feature type="transmembrane region" description="Helical" evidence="6">
    <location>
        <begin position="452"/>
        <end position="472"/>
    </location>
</feature>
<feature type="transmembrane region" description="Helical" evidence="6">
    <location>
        <begin position="100"/>
        <end position="124"/>
    </location>
</feature>
<evidence type="ECO:0000256" key="3">
    <source>
        <dbReference type="ARBA" id="ARBA00022989"/>
    </source>
</evidence>
<dbReference type="InterPro" id="IPR001898">
    <property type="entry name" value="SLC13A/DASS"/>
</dbReference>
<keyword evidence="8" id="KW-1185">Reference proteome</keyword>
<feature type="transmembrane region" description="Helical" evidence="6">
    <location>
        <begin position="225"/>
        <end position="245"/>
    </location>
</feature>
<feature type="region of interest" description="Disordered" evidence="5">
    <location>
        <begin position="1"/>
        <end position="21"/>
    </location>
</feature>
<dbReference type="HOGENOM" id="CLU_005170_10_0_11"/>
<sequence>MTAYTYTTSPPRKPTNPEKPRHTKAWLIPAAAIPALSTALVPGGPGWQGALVLAVFAAAVGAWVLTSVDDTWIALAAVAVLAVAGVLAPADLFATLGADLVWLLIAAFVLAAGLTASGLVDRFVAMVPARARSVRGLAHLSTVAVVVSSLVVPSTSGRAALAVPVFTALASALPRMVKALSVLFPTVVLLSAVSTLIGAGAHLVADQLLREATGDGIGFLRWLLLGLPLAVVSCHLAAEVVLRLFTTREDRRERFDLRSRFPPRGPWTRTERFAAVTIGAVLVLWCTEPWHGLPPALVGLVGALAMCVPPHRVTTGTALKTVPWSLLLFTAATAALGGALVGSGAAAWVADVALSPVRGAPAWVVLAAVIVVSTAAHLAVQSRSARSSVLVPVVIPLAAATGLAPAAAVFASTAAAGFCHTLTSSAKPVALFSDIDGVPTYSSRDLLRLSKVLAPLHVVVVAVFALLVWPHLGLSLIP</sequence>
<comment type="subcellular location">
    <subcellularLocation>
        <location evidence="1">Membrane</location>
        <topology evidence="1">Multi-pass membrane protein</topology>
    </subcellularLocation>
</comment>
<evidence type="ECO:0000313" key="7">
    <source>
        <dbReference type="EMBL" id="AIG79057.1"/>
    </source>
</evidence>
<dbReference type="InterPro" id="IPR051679">
    <property type="entry name" value="DASS-Related_Transporters"/>
</dbReference>
<keyword evidence="3 6" id="KW-1133">Transmembrane helix</keyword>
<feature type="transmembrane region" description="Helical" evidence="6">
    <location>
        <begin position="362"/>
        <end position="380"/>
    </location>
</feature>
<evidence type="ECO:0000256" key="6">
    <source>
        <dbReference type="SAM" id="Phobius"/>
    </source>
</evidence>
<evidence type="ECO:0000313" key="8">
    <source>
        <dbReference type="Proteomes" id="UP000028492"/>
    </source>
</evidence>
<feature type="transmembrane region" description="Helical" evidence="6">
    <location>
        <begin position="72"/>
        <end position="94"/>
    </location>
</feature>
<keyword evidence="2 6" id="KW-0812">Transmembrane</keyword>
<evidence type="ECO:0000256" key="5">
    <source>
        <dbReference type="SAM" id="MobiDB-lite"/>
    </source>
</evidence>
<dbReference type="GO" id="GO:0005886">
    <property type="term" value="C:plasma membrane"/>
    <property type="evidence" value="ECO:0007669"/>
    <property type="project" value="TreeGrafter"/>
</dbReference>
<dbReference type="eggNOG" id="COG0471">
    <property type="taxonomic scope" value="Bacteria"/>
</dbReference>
<name>A0A075UXS3_9PSEU</name>
<dbReference type="KEGG" id="aja:AJAP_31175"/>
<dbReference type="GO" id="GO:0022857">
    <property type="term" value="F:transmembrane transporter activity"/>
    <property type="evidence" value="ECO:0007669"/>
    <property type="project" value="InterPro"/>
</dbReference>
<dbReference type="PANTHER" id="PTHR43652:SF2">
    <property type="entry name" value="BASIC AMINO ACID ANTIPORTER YFCC-RELATED"/>
    <property type="match status" value="1"/>
</dbReference>
<accession>A0A075UXS3</accession>